<organism evidence="4 5">
    <name type="scientific">Neogobius melanostomus</name>
    <name type="common">round goby</name>
    <dbReference type="NCBI Taxonomy" id="47308"/>
    <lineage>
        <taxon>Eukaryota</taxon>
        <taxon>Metazoa</taxon>
        <taxon>Chordata</taxon>
        <taxon>Craniata</taxon>
        <taxon>Vertebrata</taxon>
        <taxon>Euteleostomi</taxon>
        <taxon>Actinopterygii</taxon>
        <taxon>Neopterygii</taxon>
        <taxon>Teleostei</taxon>
        <taxon>Neoteleostei</taxon>
        <taxon>Acanthomorphata</taxon>
        <taxon>Gobiaria</taxon>
        <taxon>Gobiiformes</taxon>
        <taxon>Gobioidei</taxon>
        <taxon>Gobiidae</taxon>
        <taxon>Benthophilinae</taxon>
        <taxon>Neogobiini</taxon>
        <taxon>Neogobius</taxon>
    </lineage>
</organism>
<dbReference type="SUPFAM" id="SSF47954">
    <property type="entry name" value="Cyclin-like"/>
    <property type="match status" value="2"/>
</dbReference>
<feature type="domain" description="Cyclin-like" evidence="3">
    <location>
        <begin position="92"/>
        <end position="176"/>
    </location>
</feature>
<dbReference type="AlphaFoldDB" id="A0A8C6T0I2"/>
<reference evidence="4" key="1">
    <citation type="submission" date="2025-08" db="UniProtKB">
        <authorList>
            <consortium name="Ensembl"/>
        </authorList>
    </citation>
    <scope>IDENTIFICATION</scope>
</reference>
<dbReference type="FunFam" id="1.10.472.10:FF:000057">
    <property type="entry name" value="Cyclin N-terminal domain containing 2"/>
    <property type="match status" value="1"/>
</dbReference>
<dbReference type="PANTHER" id="PTHR10177">
    <property type="entry name" value="CYCLINS"/>
    <property type="match status" value="1"/>
</dbReference>
<comment type="function">
    <text evidence="1">Essential for the control of the cell cycle at the G2/M (mitosis) transition.</text>
</comment>
<dbReference type="InterPro" id="IPR039361">
    <property type="entry name" value="Cyclin"/>
</dbReference>
<sequence>HGRAGFCDLRPLLDLYQKVCSLCLQCDTLHALVPSLLRCEVAIALEKLNFIWDQTYAWEMFMDMMKCQVSYTFSNTDLPSHFTDAKRAILVDWLVKIHEMMHFQDETLYLAIYLLNRSLRLMKVTTANLQLLGIICLFVAAKKEESLLPEVSDLCYVMDYTYTKQQVLRMERKVLNRLKFDLSYFPPLHFLLLFATVARCSAKMTWMRCVVFTPVQLAEAALRLARLVLKEPPTAEGEAAWCLVSSLHICNESALLSIMSILANAAATAHTKETCATYMKFSSPETMLVSRHPALMNAYLLLGLLSCS</sequence>
<proteinExistence type="inferred from homology"/>
<evidence type="ECO:0000256" key="1">
    <source>
        <dbReference type="ARBA" id="ARBA00003222"/>
    </source>
</evidence>
<dbReference type="Proteomes" id="UP000694523">
    <property type="component" value="Unplaced"/>
</dbReference>
<keyword evidence="2" id="KW-0195">Cyclin</keyword>
<comment type="similarity">
    <text evidence="2">Belongs to the cyclin family.</text>
</comment>
<dbReference type="InterPro" id="IPR006671">
    <property type="entry name" value="Cyclin_N"/>
</dbReference>
<accession>A0A8C6T0I2</accession>
<name>A0A8C6T0I2_9GOBI</name>
<dbReference type="Ensembl" id="ENSNMLT00000015720.1">
    <property type="protein sequence ID" value="ENSNMLP00000013973.1"/>
    <property type="gene ID" value="ENSNMLG00000009357.1"/>
</dbReference>
<dbReference type="Gene3D" id="1.10.472.10">
    <property type="entry name" value="Cyclin-like"/>
    <property type="match status" value="2"/>
</dbReference>
<keyword evidence="5" id="KW-1185">Reference proteome</keyword>
<evidence type="ECO:0000256" key="2">
    <source>
        <dbReference type="RuleBase" id="RU000383"/>
    </source>
</evidence>
<reference evidence="4" key="2">
    <citation type="submission" date="2025-09" db="UniProtKB">
        <authorList>
            <consortium name="Ensembl"/>
        </authorList>
    </citation>
    <scope>IDENTIFICATION</scope>
</reference>
<evidence type="ECO:0000313" key="5">
    <source>
        <dbReference type="Proteomes" id="UP000694523"/>
    </source>
</evidence>
<dbReference type="InterPro" id="IPR036915">
    <property type="entry name" value="Cyclin-like_sf"/>
</dbReference>
<protein>
    <submittedName>
        <fullName evidence="4">Cyclin N-terminal domain containing 2</fullName>
    </submittedName>
</protein>
<evidence type="ECO:0000313" key="4">
    <source>
        <dbReference type="Ensembl" id="ENSNMLP00000013973.1"/>
    </source>
</evidence>
<evidence type="ECO:0000259" key="3">
    <source>
        <dbReference type="SMART" id="SM00385"/>
    </source>
</evidence>
<dbReference type="Pfam" id="PF00134">
    <property type="entry name" value="Cyclin_N"/>
    <property type="match status" value="1"/>
</dbReference>
<dbReference type="InterPro" id="IPR013763">
    <property type="entry name" value="Cyclin-like_dom"/>
</dbReference>
<dbReference type="SMART" id="SM00385">
    <property type="entry name" value="CYCLIN"/>
    <property type="match status" value="1"/>
</dbReference>